<accession>A0A7J9H722</accession>
<dbReference type="EMBL" id="JABFAD010000008">
    <property type="protein sequence ID" value="MBA0805661.1"/>
    <property type="molecule type" value="Genomic_DNA"/>
</dbReference>
<comment type="caution">
    <text evidence="1">The sequence shown here is derived from an EMBL/GenBank/DDBJ whole genome shotgun (WGS) entry which is preliminary data.</text>
</comment>
<protein>
    <submittedName>
        <fullName evidence="1">Uncharacterized protein</fullName>
    </submittedName>
</protein>
<gene>
    <name evidence="1" type="ORF">Gohar_005156</name>
</gene>
<proteinExistence type="predicted"/>
<sequence>MRRFLPKFSLGKMRQQSDACHSLDWWRMKDSYGLATEQASIPFGVDKSVNTVAYKLATMGFTKGNTMFWVEEVPEDILEAGTMNSTLPSDRPVGLRARFVFSHEN</sequence>
<evidence type="ECO:0000313" key="2">
    <source>
        <dbReference type="Proteomes" id="UP000593560"/>
    </source>
</evidence>
<dbReference type="AlphaFoldDB" id="A0A7J9H722"/>
<keyword evidence="2" id="KW-1185">Reference proteome</keyword>
<evidence type="ECO:0000313" key="1">
    <source>
        <dbReference type="EMBL" id="MBA0805661.1"/>
    </source>
</evidence>
<name>A0A7J9H722_9ROSI</name>
<dbReference type="Proteomes" id="UP000593560">
    <property type="component" value="Unassembled WGS sequence"/>
</dbReference>
<organism evidence="1 2">
    <name type="scientific">Gossypium harknessii</name>
    <dbReference type="NCBI Taxonomy" id="34285"/>
    <lineage>
        <taxon>Eukaryota</taxon>
        <taxon>Viridiplantae</taxon>
        <taxon>Streptophyta</taxon>
        <taxon>Embryophyta</taxon>
        <taxon>Tracheophyta</taxon>
        <taxon>Spermatophyta</taxon>
        <taxon>Magnoliopsida</taxon>
        <taxon>eudicotyledons</taxon>
        <taxon>Gunneridae</taxon>
        <taxon>Pentapetalae</taxon>
        <taxon>rosids</taxon>
        <taxon>malvids</taxon>
        <taxon>Malvales</taxon>
        <taxon>Malvaceae</taxon>
        <taxon>Malvoideae</taxon>
        <taxon>Gossypium</taxon>
    </lineage>
</organism>
<reference evidence="1 2" key="1">
    <citation type="journal article" date="2019" name="Genome Biol. Evol.">
        <title>Insights into the evolution of the New World diploid cottons (Gossypium, subgenus Houzingenia) based on genome sequencing.</title>
        <authorList>
            <person name="Grover C.E."/>
            <person name="Arick M.A. 2nd"/>
            <person name="Thrash A."/>
            <person name="Conover J.L."/>
            <person name="Sanders W.S."/>
            <person name="Peterson D.G."/>
            <person name="Frelichowski J.E."/>
            <person name="Scheffler J.A."/>
            <person name="Scheffler B.E."/>
            <person name="Wendel J.F."/>
        </authorList>
    </citation>
    <scope>NUCLEOTIDE SEQUENCE [LARGE SCALE GENOMIC DNA]</scope>
    <source>
        <strain evidence="1">0</strain>
        <tissue evidence="1">Leaf</tissue>
    </source>
</reference>